<feature type="compositionally biased region" description="Basic residues" evidence="4">
    <location>
        <begin position="90"/>
        <end position="103"/>
    </location>
</feature>
<dbReference type="Gramene" id="LPERR01G19560.1">
    <property type="protein sequence ID" value="LPERR01G19560.1"/>
    <property type="gene ID" value="LPERR01G19560"/>
</dbReference>
<accession>A0A0D9V2Y3</accession>
<feature type="compositionally biased region" description="Polar residues" evidence="4">
    <location>
        <begin position="430"/>
        <end position="442"/>
    </location>
</feature>
<dbReference type="GO" id="GO:0051455">
    <property type="term" value="P:spindle attachment to meiosis I kinetochore"/>
    <property type="evidence" value="ECO:0007669"/>
    <property type="project" value="TreeGrafter"/>
</dbReference>
<reference evidence="5 6" key="1">
    <citation type="submission" date="2012-08" db="EMBL/GenBank/DDBJ databases">
        <title>Oryza genome evolution.</title>
        <authorList>
            <person name="Wing R.A."/>
        </authorList>
    </citation>
    <scope>NUCLEOTIDE SEQUENCE</scope>
</reference>
<feature type="region of interest" description="Disordered" evidence="4">
    <location>
        <begin position="421"/>
        <end position="457"/>
    </location>
</feature>
<dbReference type="AlphaFoldDB" id="A0A0D9V2Y3"/>
<dbReference type="PANTHER" id="PTHR16684">
    <property type="entry name" value="CENTROMERE PROTEIN C"/>
    <property type="match status" value="1"/>
</dbReference>
<evidence type="ECO:0000256" key="2">
    <source>
        <dbReference type="ARBA" id="ARBA00010291"/>
    </source>
</evidence>
<feature type="region of interest" description="Disordered" evidence="4">
    <location>
        <begin position="539"/>
        <end position="627"/>
    </location>
</feature>
<feature type="compositionally biased region" description="Polar residues" evidence="4">
    <location>
        <begin position="105"/>
        <end position="114"/>
    </location>
</feature>
<dbReference type="Proteomes" id="UP000032180">
    <property type="component" value="Chromosome 1"/>
</dbReference>
<dbReference type="GO" id="GO:0051382">
    <property type="term" value="P:kinetochore assembly"/>
    <property type="evidence" value="ECO:0007669"/>
    <property type="project" value="InterPro"/>
</dbReference>
<dbReference type="GO" id="GO:0005634">
    <property type="term" value="C:nucleus"/>
    <property type="evidence" value="ECO:0007669"/>
    <property type="project" value="UniProtKB-SubCell"/>
</dbReference>
<dbReference type="EnsemblPlants" id="LPERR01G19560.1">
    <property type="protein sequence ID" value="LPERR01G19560.1"/>
    <property type="gene ID" value="LPERR01G19560"/>
</dbReference>
<evidence type="ECO:0000313" key="6">
    <source>
        <dbReference type="Proteomes" id="UP000032180"/>
    </source>
</evidence>
<feature type="compositionally biased region" description="Polar residues" evidence="4">
    <location>
        <begin position="299"/>
        <end position="318"/>
    </location>
</feature>
<dbReference type="GO" id="GO:0019237">
    <property type="term" value="F:centromeric DNA binding"/>
    <property type="evidence" value="ECO:0007669"/>
    <property type="project" value="InterPro"/>
</dbReference>
<feature type="region of interest" description="Disordered" evidence="4">
    <location>
        <begin position="81"/>
        <end position="114"/>
    </location>
</feature>
<dbReference type="GO" id="GO:0051315">
    <property type="term" value="P:attachment of mitotic spindle microtubules to kinetochore"/>
    <property type="evidence" value="ECO:0007669"/>
    <property type="project" value="TreeGrafter"/>
</dbReference>
<dbReference type="HOGENOM" id="CLU_025099_0_0_1"/>
<protein>
    <submittedName>
        <fullName evidence="5">Uncharacterized protein</fullName>
    </submittedName>
</protein>
<evidence type="ECO:0000256" key="1">
    <source>
        <dbReference type="ARBA" id="ARBA00004123"/>
    </source>
</evidence>
<dbReference type="GO" id="GO:0000776">
    <property type="term" value="C:kinetochore"/>
    <property type="evidence" value="ECO:0007669"/>
    <property type="project" value="InterPro"/>
</dbReference>
<reference evidence="5" key="3">
    <citation type="submission" date="2015-04" db="UniProtKB">
        <authorList>
            <consortium name="EnsemblPlants"/>
        </authorList>
    </citation>
    <scope>IDENTIFICATION</scope>
</reference>
<proteinExistence type="inferred from homology"/>
<comment type="similarity">
    <text evidence="2">Belongs to the CENP-C/MIF2 family.</text>
</comment>
<evidence type="ECO:0000313" key="5">
    <source>
        <dbReference type="EnsemblPlants" id="LPERR01G19560.1"/>
    </source>
</evidence>
<keyword evidence="6" id="KW-1185">Reference proteome</keyword>
<dbReference type="InterPro" id="IPR028386">
    <property type="entry name" value="CENP-C/Mif2/cnp3"/>
</dbReference>
<comment type="subcellular location">
    <subcellularLocation>
        <location evidence="1">Nucleus</location>
    </subcellularLocation>
</comment>
<organism evidence="5 6">
    <name type="scientific">Leersia perrieri</name>
    <dbReference type="NCBI Taxonomy" id="77586"/>
    <lineage>
        <taxon>Eukaryota</taxon>
        <taxon>Viridiplantae</taxon>
        <taxon>Streptophyta</taxon>
        <taxon>Embryophyta</taxon>
        <taxon>Tracheophyta</taxon>
        <taxon>Spermatophyta</taxon>
        <taxon>Magnoliopsida</taxon>
        <taxon>Liliopsida</taxon>
        <taxon>Poales</taxon>
        <taxon>Poaceae</taxon>
        <taxon>BOP clade</taxon>
        <taxon>Oryzoideae</taxon>
        <taxon>Oryzeae</taxon>
        <taxon>Oryzinae</taxon>
        <taxon>Leersia</taxon>
    </lineage>
</organism>
<reference evidence="6" key="2">
    <citation type="submission" date="2013-12" db="EMBL/GenBank/DDBJ databases">
        <authorList>
            <person name="Yu Y."/>
            <person name="Lee S."/>
            <person name="de Baynast K."/>
            <person name="Wissotski M."/>
            <person name="Liu L."/>
            <person name="Talag J."/>
            <person name="Goicoechea J."/>
            <person name="Angelova A."/>
            <person name="Jetty R."/>
            <person name="Kudrna D."/>
            <person name="Golser W."/>
            <person name="Rivera L."/>
            <person name="Zhang J."/>
            <person name="Wing R."/>
        </authorList>
    </citation>
    <scope>NUCLEOTIDE SEQUENCE</scope>
</reference>
<name>A0A0D9V2Y3_9ORYZ</name>
<evidence type="ECO:0000256" key="4">
    <source>
        <dbReference type="SAM" id="MobiDB-lite"/>
    </source>
</evidence>
<dbReference type="PANTHER" id="PTHR16684:SF11">
    <property type="entry name" value="CENTROMERE PROTEIN C"/>
    <property type="match status" value="1"/>
</dbReference>
<evidence type="ECO:0000256" key="3">
    <source>
        <dbReference type="ARBA" id="ARBA00023242"/>
    </source>
</evidence>
<dbReference type="eggNOG" id="ENOG502QR44">
    <property type="taxonomic scope" value="Eukaryota"/>
</dbReference>
<feature type="compositionally biased region" description="Basic and acidic residues" evidence="4">
    <location>
        <begin position="618"/>
        <end position="627"/>
    </location>
</feature>
<feature type="region of interest" description="Disordered" evidence="4">
    <location>
        <begin position="345"/>
        <end position="389"/>
    </location>
</feature>
<feature type="compositionally biased region" description="Polar residues" evidence="4">
    <location>
        <begin position="182"/>
        <end position="209"/>
    </location>
</feature>
<sequence length="702" mass="78518">MSSADPFLAASSPNRLLPRTLAPHAASSAAASPSTARGALFDGISRPLVMSKELTEQARMALREKGDIGKLYRDGGERLAAAANDNNNQPRRRPAPERKRHQFTIKPQTNNPAQNVDFSELQNIEDPDVYFSTLDKLEKADKEIKRLRGEAPTETAYNHRAIEPPKMRAGLLRRKSVHSYKFSASNDTPDATEAPASQTETITESQLTQDDVHASSPGMTKEPISSRSSQHAIPDSSVREDSFDGIDNLCTLNYLLSAFKGLDETEEESLLRKTLQIREISTGKVCLPDFNVPGDMPARNTTEQKNPMSGHTLERTVSGSNLDQISQLEKRIFGKEALEGKHADLLEDDESDGSPESLLCKRSPVRHSSDAAEPEGATTDERPLGGSPIGVNKDSELVHEKDVACGHNILLEEDDMPTDYLVSSPHHLEGSSTGVLPNTPSRNVPPLNHGDGNSENQTTQSIHWKYLQKKLIPRIVLKYIMEMLRNWQLILGMYSPQVKARNKELKIRSRHQREEKERQTTLSIHRKYLQKKLAADISNALSPSKGEEQRGKNKSQLSKRRKRAAGEPGDLEIPTPNFEPENQPHPQEIYAEQQPARRNSPSQSNDKRQKVVQKRNKKQDLNRRKSLTDAGLAWQSGVRRSTRIRSEPLKYWLGERFVYGRIHGTMATVIGVKVESPSQGKMKVKSFVSEQYSDYLAESAKY</sequence>
<feature type="region of interest" description="Disordered" evidence="4">
    <location>
        <begin position="291"/>
        <end position="318"/>
    </location>
</feature>
<feature type="region of interest" description="Disordered" evidence="4">
    <location>
        <begin position="181"/>
        <end position="240"/>
    </location>
</feature>
<keyword evidence="3" id="KW-0539">Nucleus</keyword>
<dbReference type="STRING" id="77586.A0A0D9V2Y3"/>